<sequence>MDNTVDIDKINEEDNCVPEYIIESARKICMALLPEKSKILPKKAKIFEDAELAKFLTEADNFQYLAARIIVIFGIFGATRTIELTKLEVDQVEEHGNVFVVELEATKTDVDWSFVIEGCYREMVRKYRQLHVPATPHQRFFVNYQKGACTVQPIGKHKFAGTPKLVLIFQS</sequence>
<dbReference type="InterPro" id="IPR013762">
    <property type="entry name" value="Integrase-like_cat_sf"/>
</dbReference>
<dbReference type="Gene3D" id="1.10.443.10">
    <property type="entry name" value="Intergrase catalytic core"/>
    <property type="match status" value="1"/>
</dbReference>
<dbReference type="InterPro" id="IPR011010">
    <property type="entry name" value="DNA_brk_join_enz"/>
</dbReference>
<evidence type="ECO:0000313" key="3">
    <source>
        <dbReference type="Proteomes" id="UP001151699"/>
    </source>
</evidence>
<gene>
    <name evidence="2" type="ORF">Bhyg_07777</name>
</gene>
<proteinExistence type="predicted"/>
<dbReference type="GO" id="GO:0006310">
    <property type="term" value="P:DNA recombination"/>
    <property type="evidence" value="ECO:0007669"/>
    <property type="project" value="UniProtKB-KW"/>
</dbReference>
<dbReference type="Proteomes" id="UP001151699">
    <property type="component" value="Chromosome B"/>
</dbReference>
<dbReference type="EMBL" id="WJQU01000002">
    <property type="protein sequence ID" value="KAJ6642823.1"/>
    <property type="molecule type" value="Genomic_DNA"/>
</dbReference>
<organism evidence="2 3">
    <name type="scientific">Pseudolycoriella hygida</name>
    <dbReference type="NCBI Taxonomy" id="35572"/>
    <lineage>
        <taxon>Eukaryota</taxon>
        <taxon>Metazoa</taxon>
        <taxon>Ecdysozoa</taxon>
        <taxon>Arthropoda</taxon>
        <taxon>Hexapoda</taxon>
        <taxon>Insecta</taxon>
        <taxon>Pterygota</taxon>
        <taxon>Neoptera</taxon>
        <taxon>Endopterygota</taxon>
        <taxon>Diptera</taxon>
        <taxon>Nematocera</taxon>
        <taxon>Sciaroidea</taxon>
        <taxon>Sciaridae</taxon>
        <taxon>Pseudolycoriella</taxon>
    </lineage>
</organism>
<name>A0A9Q0S3P3_9DIPT</name>
<evidence type="ECO:0000256" key="1">
    <source>
        <dbReference type="ARBA" id="ARBA00023172"/>
    </source>
</evidence>
<reference evidence="2" key="1">
    <citation type="submission" date="2022-07" db="EMBL/GenBank/DDBJ databases">
        <authorList>
            <person name="Trinca V."/>
            <person name="Uliana J.V.C."/>
            <person name="Torres T.T."/>
            <person name="Ward R.J."/>
            <person name="Monesi N."/>
        </authorList>
    </citation>
    <scope>NUCLEOTIDE SEQUENCE</scope>
    <source>
        <strain evidence="2">HSMRA1968</strain>
        <tissue evidence="2">Whole embryos</tissue>
    </source>
</reference>
<dbReference type="SUPFAM" id="SSF56349">
    <property type="entry name" value="DNA breaking-rejoining enzymes"/>
    <property type="match status" value="1"/>
</dbReference>
<evidence type="ECO:0000313" key="2">
    <source>
        <dbReference type="EMBL" id="KAJ6642823.1"/>
    </source>
</evidence>
<protein>
    <submittedName>
        <fullName evidence="2">Uncharacterized protein</fullName>
    </submittedName>
</protein>
<keyword evidence="1" id="KW-0233">DNA recombination</keyword>
<dbReference type="GO" id="GO:0015074">
    <property type="term" value="P:DNA integration"/>
    <property type="evidence" value="ECO:0007669"/>
    <property type="project" value="InterPro"/>
</dbReference>
<keyword evidence="3" id="KW-1185">Reference proteome</keyword>
<dbReference type="AlphaFoldDB" id="A0A9Q0S3P3"/>
<accession>A0A9Q0S3P3</accession>
<dbReference type="OrthoDB" id="7776589at2759"/>
<comment type="caution">
    <text evidence="2">The sequence shown here is derived from an EMBL/GenBank/DDBJ whole genome shotgun (WGS) entry which is preliminary data.</text>
</comment>
<dbReference type="GO" id="GO:0003677">
    <property type="term" value="F:DNA binding"/>
    <property type="evidence" value="ECO:0007669"/>
    <property type="project" value="InterPro"/>
</dbReference>